<dbReference type="SUPFAM" id="SSF57701">
    <property type="entry name" value="Zn2/Cys6 DNA-binding domain"/>
    <property type="match status" value="1"/>
</dbReference>
<proteinExistence type="predicted"/>
<dbReference type="InterPro" id="IPR021858">
    <property type="entry name" value="Fun_TF"/>
</dbReference>
<dbReference type="Gene3D" id="4.10.240.10">
    <property type="entry name" value="Zn(2)-C6 fungal-type DNA-binding domain"/>
    <property type="match status" value="1"/>
</dbReference>
<gene>
    <name evidence="7" type="ORF">PENANT_c012G00496</name>
</gene>
<dbReference type="InterPro" id="IPR001138">
    <property type="entry name" value="Zn2Cys6_DnaBD"/>
</dbReference>
<keyword evidence="1" id="KW-0805">Transcription regulation</keyword>
<name>A0A1V6Q684_9EURO</name>
<accession>A0A1V6Q684</accession>
<reference evidence="8" key="1">
    <citation type="journal article" date="2017" name="Nat. Microbiol.">
        <title>Global analysis of biosynthetic gene clusters reveals vast potential of secondary metabolite production in Penicillium species.</title>
        <authorList>
            <person name="Nielsen J.C."/>
            <person name="Grijseels S."/>
            <person name="Prigent S."/>
            <person name="Ji B."/>
            <person name="Dainat J."/>
            <person name="Nielsen K.F."/>
            <person name="Frisvad J.C."/>
            <person name="Workman M."/>
            <person name="Nielsen J."/>
        </authorList>
    </citation>
    <scope>NUCLEOTIDE SEQUENCE [LARGE SCALE GENOMIC DNA]</scope>
    <source>
        <strain evidence="8">IBT 31811</strain>
    </source>
</reference>
<dbReference type="InterPro" id="IPR036864">
    <property type="entry name" value="Zn2-C6_fun-type_DNA-bd_sf"/>
</dbReference>
<comment type="caution">
    <text evidence="7">The sequence shown here is derived from an EMBL/GenBank/DDBJ whole genome shotgun (WGS) entry which is preliminary data.</text>
</comment>
<dbReference type="PANTHER" id="PTHR47784:SF10">
    <property type="entry name" value="TRANSCRIPTION FACTOR, PUTATIVE (AFU_ORTHOLOGUE AFUA_6G14150)-RELATED"/>
    <property type="match status" value="1"/>
</dbReference>
<feature type="region of interest" description="Disordered" evidence="5">
    <location>
        <begin position="52"/>
        <end position="74"/>
    </location>
</feature>
<dbReference type="GO" id="GO:0008270">
    <property type="term" value="F:zinc ion binding"/>
    <property type="evidence" value="ECO:0007669"/>
    <property type="project" value="InterPro"/>
</dbReference>
<evidence type="ECO:0000256" key="5">
    <source>
        <dbReference type="SAM" id="MobiDB-lite"/>
    </source>
</evidence>
<evidence type="ECO:0000256" key="1">
    <source>
        <dbReference type="ARBA" id="ARBA00023015"/>
    </source>
</evidence>
<keyword evidence="8" id="KW-1185">Reference proteome</keyword>
<evidence type="ECO:0000256" key="2">
    <source>
        <dbReference type="ARBA" id="ARBA00023125"/>
    </source>
</evidence>
<protein>
    <recommendedName>
        <fullName evidence="6">Zn(2)-C6 fungal-type domain-containing protein</fullName>
    </recommendedName>
</protein>
<dbReference type="InterPro" id="IPR053157">
    <property type="entry name" value="Sterol_Uptake_Regulator"/>
</dbReference>
<evidence type="ECO:0000313" key="7">
    <source>
        <dbReference type="EMBL" id="OQD84765.1"/>
    </source>
</evidence>
<dbReference type="Proteomes" id="UP000191672">
    <property type="component" value="Unassembled WGS sequence"/>
</dbReference>
<dbReference type="AlphaFoldDB" id="A0A1V6Q684"/>
<dbReference type="Pfam" id="PF00172">
    <property type="entry name" value="Zn_clus"/>
    <property type="match status" value="1"/>
</dbReference>
<dbReference type="GO" id="GO:0003677">
    <property type="term" value="F:DNA binding"/>
    <property type="evidence" value="ECO:0007669"/>
    <property type="project" value="UniProtKB-KW"/>
</dbReference>
<dbReference type="SMART" id="SM00066">
    <property type="entry name" value="GAL4"/>
    <property type="match status" value="1"/>
</dbReference>
<organism evidence="7 8">
    <name type="scientific">Penicillium antarcticum</name>
    <dbReference type="NCBI Taxonomy" id="416450"/>
    <lineage>
        <taxon>Eukaryota</taxon>
        <taxon>Fungi</taxon>
        <taxon>Dikarya</taxon>
        <taxon>Ascomycota</taxon>
        <taxon>Pezizomycotina</taxon>
        <taxon>Eurotiomycetes</taxon>
        <taxon>Eurotiomycetidae</taxon>
        <taxon>Eurotiales</taxon>
        <taxon>Aspergillaceae</taxon>
        <taxon>Penicillium</taxon>
    </lineage>
</organism>
<dbReference type="EMBL" id="MDYN01000012">
    <property type="protein sequence ID" value="OQD84765.1"/>
    <property type="molecule type" value="Genomic_DNA"/>
</dbReference>
<dbReference type="STRING" id="416450.A0A1V6Q684"/>
<dbReference type="Pfam" id="PF11951">
    <property type="entry name" value="Fungal_trans_2"/>
    <property type="match status" value="1"/>
</dbReference>
<dbReference type="CDD" id="cd00067">
    <property type="entry name" value="GAL4"/>
    <property type="match status" value="1"/>
</dbReference>
<evidence type="ECO:0000256" key="4">
    <source>
        <dbReference type="ARBA" id="ARBA00023242"/>
    </source>
</evidence>
<dbReference type="OrthoDB" id="5295362at2759"/>
<feature type="domain" description="Zn(2)-C6 fungal-type" evidence="6">
    <location>
        <begin position="13"/>
        <end position="43"/>
    </location>
</feature>
<dbReference type="PROSITE" id="PS00463">
    <property type="entry name" value="ZN2_CY6_FUNGAL_1"/>
    <property type="match status" value="1"/>
</dbReference>
<evidence type="ECO:0000313" key="8">
    <source>
        <dbReference type="Proteomes" id="UP000191672"/>
    </source>
</evidence>
<dbReference type="GO" id="GO:0001228">
    <property type="term" value="F:DNA-binding transcription activator activity, RNA polymerase II-specific"/>
    <property type="evidence" value="ECO:0007669"/>
    <property type="project" value="TreeGrafter"/>
</dbReference>
<evidence type="ECO:0000256" key="3">
    <source>
        <dbReference type="ARBA" id="ARBA00023163"/>
    </source>
</evidence>
<keyword evidence="2" id="KW-0238">DNA-binding</keyword>
<evidence type="ECO:0000259" key="6">
    <source>
        <dbReference type="PROSITE" id="PS50048"/>
    </source>
</evidence>
<keyword evidence="4" id="KW-0539">Nucleus</keyword>
<keyword evidence="3" id="KW-0804">Transcription</keyword>
<dbReference type="PROSITE" id="PS50048">
    <property type="entry name" value="ZN2_CY6_FUNGAL_2"/>
    <property type="match status" value="1"/>
</dbReference>
<dbReference type="PANTHER" id="PTHR47784">
    <property type="entry name" value="STEROL UPTAKE CONTROL PROTEIN 2"/>
    <property type="match status" value="1"/>
</dbReference>
<sequence length="404" mass="44595">MPPLRAHTKSRNGCDQCRSRRVKCDERGPPCSNCSTRELECTYLKVAAARGRATNSTRRPSSDPARSLSGGSPAVSPGALPAVANSVSVSASVSASGSTAIQPNTFGIDNLELMHKYSTETYQSLCVSDSEITVWRNTVPRLALKHDYLMNGILALASMHIATSAEPADALLYHDTGLQYYNRSLTPFRNAIDTISPRNCDAVFAHSIVMIAISITAPRLTATKDECSSITENIVILFELLQGVKKILQVSQSWIKLELFSQGAFWKSEPAELDPDTEAALTLLSALNDEVMIGIYSDQHRINKQVIAHLRHCYGKFARSPDPAPVLAWLAAVEKDFVDSLRCRQPFSLLILMYWGVLLKELDGKRWWAKNSGNALVSELYLALRSGDPRWDNALAWVQRKMAL</sequence>